<gene>
    <name evidence="2" type="ORF">ENN26_08035</name>
</gene>
<name>A0A7C1CDZ1_9CREN</name>
<protein>
    <submittedName>
        <fullName evidence="2">Uncharacterized protein</fullName>
    </submittedName>
</protein>
<accession>A0A7C1CDZ1</accession>
<reference evidence="2" key="1">
    <citation type="journal article" date="2020" name="mSystems">
        <title>Genome- and Community-Level Interaction Insights into Carbon Utilization and Element Cycling Functions of Hydrothermarchaeota in Hydrothermal Sediment.</title>
        <authorList>
            <person name="Zhou Z."/>
            <person name="Liu Y."/>
            <person name="Xu W."/>
            <person name="Pan J."/>
            <person name="Luo Z.H."/>
            <person name="Li M."/>
        </authorList>
    </citation>
    <scope>NUCLEOTIDE SEQUENCE [LARGE SCALE GENOMIC DNA]</scope>
    <source>
        <strain evidence="2">SpSt-116</strain>
    </source>
</reference>
<proteinExistence type="predicted"/>
<organism evidence="2">
    <name type="scientific">Thermofilum adornatum</name>
    <dbReference type="NCBI Taxonomy" id="1365176"/>
    <lineage>
        <taxon>Archaea</taxon>
        <taxon>Thermoproteota</taxon>
        <taxon>Thermoprotei</taxon>
        <taxon>Thermofilales</taxon>
        <taxon>Thermofilaceae</taxon>
        <taxon>Thermofilum</taxon>
    </lineage>
</organism>
<dbReference type="EMBL" id="DSAY01000143">
    <property type="protein sequence ID" value="HDP15699.1"/>
    <property type="molecule type" value="Genomic_DNA"/>
</dbReference>
<sequence length="80" mass="9199">MNKRALTKALKELEELEHEAREIRAKNADWECIEKQPDPLRVALRLLVETGDLRLATHIAGIPLDELDEHRIKAKIPLVL</sequence>
<comment type="caution">
    <text evidence="2">The sequence shown here is derived from an EMBL/GenBank/DDBJ whole genome shotgun (WGS) entry which is preliminary data.</text>
</comment>
<feature type="coiled-coil region" evidence="1">
    <location>
        <begin position="3"/>
        <end position="33"/>
    </location>
</feature>
<evidence type="ECO:0000313" key="2">
    <source>
        <dbReference type="EMBL" id="HDP15699.1"/>
    </source>
</evidence>
<keyword evidence="1" id="KW-0175">Coiled coil</keyword>
<evidence type="ECO:0000256" key="1">
    <source>
        <dbReference type="SAM" id="Coils"/>
    </source>
</evidence>
<dbReference type="PANTHER" id="PTHR37559">
    <property type="entry name" value="PAREP6 PART 2, AUTHENTIC FRAMESHIFT"/>
    <property type="match status" value="1"/>
</dbReference>
<dbReference type="PANTHER" id="PTHR37559:SF1">
    <property type="entry name" value="PAREP6 PART 2, AUTHENTIC FRAMESHIFT"/>
    <property type="match status" value="1"/>
</dbReference>
<dbReference type="AlphaFoldDB" id="A0A7C1CDZ1"/>